<evidence type="ECO:0000313" key="2">
    <source>
        <dbReference type="Proteomes" id="UP001374584"/>
    </source>
</evidence>
<organism evidence="1 2">
    <name type="scientific">Phaseolus coccineus</name>
    <name type="common">Scarlet runner bean</name>
    <name type="synonym">Phaseolus multiflorus</name>
    <dbReference type="NCBI Taxonomy" id="3886"/>
    <lineage>
        <taxon>Eukaryota</taxon>
        <taxon>Viridiplantae</taxon>
        <taxon>Streptophyta</taxon>
        <taxon>Embryophyta</taxon>
        <taxon>Tracheophyta</taxon>
        <taxon>Spermatophyta</taxon>
        <taxon>Magnoliopsida</taxon>
        <taxon>eudicotyledons</taxon>
        <taxon>Gunneridae</taxon>
        <taxon>Pentapetalae</taxon>
        <taxon>rosids</taxon>
        <taxon>fabids</taxon>
        <taxon>Fabales</taxon>
        <taxon>Fabaceae</taxon>
        <taxon>Papilionoideae</taxon>
        <taxon>50 kb inversion clade</taxon>
        <taxon>NPAAA clade</taxon>
        <taxon>indigoferoid/millettioid clade</taxon>
        <taxon>Phaseoleae</taxon>
        <taxon>Phaseolus</taxon>
    </lineage>
</organism>
<keyword evidence="2" id="KW-1185">Reference proteome</keyword>
<comment type="caution">
    <text evidence="1">The sequence shown here is derived from an EMBL/GenBank/DDBJ whole genome shotgun (WGS) entry which is preliminary data.</text>
</comment>
<dbReference type="Proteomes" id="UP001374584">
    <property type="component" value="Unassembled WGS sequence"/>
</dbReference>
<name>A0AAN9MB17_PHACN</name>
<gene>
    <name evidence="1" type="ORF">VNO80_23066</name>
</gene>
<protein>
    <submittedName>
        <fullName evidence="1">Uncharacterized protein</fullName>
    </submittedName>
</protein>
<dbReference type="EMBL" id="JAYMYR010000008">
    <property type="protein sequence ID" value="KAK7348508.1"/>
    <property type="molecule type" value="Genomic_DNA"/>
</dbReference>
<evidence type="ECO:0000313" key="1">
    <source>
        <dbReference type="EMBL" id="KAK7348508.1"/>
    </source>
</evidence>
<accession>A0AAN9MB17</accession>
<dbReference type="AlphaFoldDB" id="A0AAN9MB17"/>
<reference evidence="1 2" key="1">
    <citation type="submission" date="2024-01" db="EMBL/GenBank/DDBJ databases">
        <title>The genomes of 5 underutilized Papilionoideae crops provide insights into root nodulation and disease resistanc.</title>
        <authorList>
            <person name="Jiang F."/>
        </authorList>
    </citation>
    <scope>NUCLEOTIDE SEQUENCE [LARGE SCALE GENOMIC DNA]</scope>
    <source>
        <strain evidence="1">JINMINGXINNONG_FW02</strain>
        <tissue evidence="1">Leaves</tissue>
    </source>
</reference>
<sequence length="78" mass="9837">MEFDWCYRDEDDLLEESLEENLQSKFQFEREVRERVLFFHPFNFSLQAIRVYFFHNRWFDANVCTRLSMPKIRRFGFL</sequence>
<proteinExistence type="predicted"/>